<evidence type="ECO:0000313" key="8">
    <source>
        <dbReference type="Proteomes" id="UP001233172"/>
    </source>
</evidence>
<evidence type="ECO:0000259" key="6">
    <source>
        <dbReference type="PROSITE" id="PS50262"/>
    </source>
</evidence>
<name>A0AAD8B716_BIOPF</name>
<feature type="transmembrane region" description="Helical" evidence="5">
    <location>
        <begin position="40"/>
        <end position="62"/>
    </location>
</feature>
<comment type="subcellular location">
    <subcellularLocation>
        <location evidence="1">Membrane</location>
    </subcellularLocation>
</comment>
<dbReference type="InterPro" id="IPR000276">
    <property type="entry name" value="GPCR_Rhodpsn"/>
</dbReference>
<evidence type="ECO:0000256" key="1">
    <source>
        <dbReference type="ARBA" id="ARBA00004370"/>
    </source>
</evidence>
<evidence type="ECO:0000256" key="4">
    <source>
        <dbReference type="ARBA" id="ARBA00023136"/>
    </source>
</evidence>
<accession>A0AAD8B716</accession>
<dbReference type="GO" id="GO:0016020">
    <property type="term" value="C:membrane"/>
    <property type="evidence" value="ECO:0007669"/>
    <property type="project" value="UniProtKB-SubCell"/>
</dbReference>
<dbReference type="SUPFAM" id="SSF81321">
    <property type="entry name" value="Family A G protein-coupled receptor-like"/>
    <property type="match status" value="1"/>
</dbReference>
<dbReference type="Proteomes" id="UP001233172">
    <property type="component" value="Unassembled WGS sequence"/>
</dbReference>
<dbReference type="InterPro" id="IPR017452">
    <property type="entry name" value="GPCR_Rhodpsn_7TM"/>
</dbReference>
<reference evidence="7" key="2">
    <citation type="submission" date="2023-04" db="EMBL/GenBank/DDBJ databases">
        <authorList>
            <person name="Bu L."/>
            <person name="Lu L."/>
            <person name="Laidemitt M.R."/>
            <person name="Zhang S.M."/>
            <person name="Mutuku M."/>
            <person name="Mkoji G."/>
            <person name="Steinauer M."/>
            <person name="Loker E.S."/>
        </authorList>
    </citation>
    <scope>NUCLEOTIDE SEQUENCE</scope>
    <source>
        <strain evidence="7">KasaAsao</strain>
        <tissue evidence="7">Whole Snail</tissue>
    </source>
</reference>
<sequence length="63" mass="7236">TPTSKHRILSQSSVSLDLRMRCTSSSNLSRAKLRTLKMTSCIVGVFIICWTPYFSVILYHWIT</sequence>
<dbReference type="Pfam" id="PF00001">
    <property type="entry name" value="7tm_1"/>
    <property type="match status" value="1"/>
</dbReference>
<evidence type="ECO:0000313" key="7">
    <source>
        <dbReference type="EMBL" id="KAK0048697.1"/>
    </source>
</evidence>
<dbReference type="PROSITE" id="PS50262">
    <property type="entry name" value="G_PROTEIN_RECEP_F1_2"/>
    <property type="match status" value="1"/>
</dbReference>
<keyword evidence="2 5" id="KW-0812">Transmembrane</keyword>
<gene>
    <name evidence="7" type="ORF">Bpfe_021806</name>
</gene>
<keyword evidence="8" id="KW-1185">Reference proteome</keyword>
<evidence type="ECO:0000256" key="3">
    <source>
        <dbReference type="ARBA" id="ARBA00022989"/>
    </source>
</evidence>
<dbReference type="AlphaFoldDB" id="A0AAD8B716"/>
<feature type="non-terminal residue" evidence="7">
    <location>
        <position position="63"/>
    </location>
</feature>
<reference evidence="7" key="1">
    <citation type="journal article" date="2023" name="PLoS Negl. Trop. Dis.">
        <title>A genome sequence for Biomphalaria pfeifferi, the major vector snail for the human-infecting parasite Schistosoma mansoni.</title>
        <authorList>
            <person name="Bu L."/>
            <person name="Lu L."/>
            <person name="Laidemitt M.R."/>
            <person name="Zhang S.M."/>
            <person name="Mutuku M."/>
            <person name="Mkoji G."/>
            <person name="Steinauer M."/>
            <person name="Loker E.S."/>
        </authorList>
    </citation>
    <scope>NUCLEOTIDE SEQUENCE</scope>
    <source>
        <strain evidence="7">KasaAsao</strain>
    </source>
</reference>
<comment type="caution">
    <text evidence="7">The sequence shown here is derived from an EMBL/GenBank/DDBJ whole genome shotgun (WGS) entry which is preliminary data.</text>
</comment>
<feature type="non-terminal residue" evidence="7">
    <location>
        <position position="1"/>
    </location>
</feature>
<evidence type="ECO:0000256" key="5">
    <source>
        <dbReference type="SAM" id="Phobius"/>
    </source>
</evidence>
<proteinExistence type="predicted"/>
<keyword evidence="3 5" id="KW-1133">Transmembrane helix</keyword>
<feature type="domain" description="G-protein coupled receptors family 1 profile" evidence="6">
    <location>
        <begin position="1"/>
        <end position="63"/>
    </location>
</feature>
<dbReference type="Gene3D" id="1.20.1070.10">
    <property type="entry name" value="Rhodopsin 7-helix transmembrane proteins"/>
    <property type="match status" value="1"/>
</dbReference>
<keyword evidence="4 5" id="KW-0472">Membrane</keyword>
<dbReference type="GO" id="GO:0004930">
    <property type="term" value="F:G protein-coupled receptor activity"/>
    <property type="evidence" value="ECO:0007669"/>
    <property type="project" value="InterPro"/>
</dbReference>
<keyword evidence="7" id="KW-0675">Receptor</keyword>
<protein>
    <submittedName>
        <fullName evidence="7">Gonadotropin-releasing hormone II receptor</fullName>
    </submittedName>
</protein>
<evidence type="ECO:0000256" key="2">
    <source>
        <dbReference type="ARBA" id="ARBA00022692"/>
    </source>
</evidence>
<organism evidence="7 8">
    <name type="scientific">Biomphalaria pfeifferi</name>
    <name type="common">Bloodfluke planorb</name>
    <name type="synonym">Freshwater snail</name>
    <dbReference type="NCBI Taxonomy" id="112525"/>
    <lineage>
        <taxon>Eukaryota</taxon>
        <taxon>Metazoa</taxon>
        <taxon>Spiralia</taxon>
        <taxon>Lophotrochozoa</taxon>
        <taxon>Mollusca</taxon>
        <taxon>Gastropoda</taxon>
        <taxon>Heterobranchia</taxon>
        <taxon>Euthyneura</taxon>
        <taxon>Panpulmonata</taxon>
        <taxon>Hygrophila</taxon>
        <taxon>Lymnaeoidea</taxon>
        <taxon>Planorbidae</taxon>
        <taxon>Biomphalaria</taxon>
    </lineage>
</organism>
<dbReference type="EMBL" id="JASAOG010000134">
    <property type="protein sequence ID" value="KAK0048697.1"/>
    <property type="molecule type" value="Genomic_DNA"/>
</dbReference>